<evidence type="ECO:0000313" key="2">
    <source>
        <dbReference type="EMBL" id="MBB3966910.1"/>
    </source>
</evidence>
<reference evidence="2 3" key="1">
    <citation type="submission" date="2020-08" db="EMBL/GenBank/DDBJ databases">
        <title>Genomic Encyclopedia of Type Strains, Phase IV (KMG-IV): sequencing the most valuable type-strain genomes for metagenomic binning, comparative biology and taxonomic classification.</title>
        <authorList>
            <person name="Goeker M."/>
        </authorList>
    </citation>
    <scope>NUCLEOTIDE SEQUENCE [LARGE SCALE GENOMIC DNA]</scope>
    <source>
        <strain evidence="2 3">DSM 26575</strain>
    </source>
</reference>
<proteinExistence type="predicted"/>
<evidence type="ECO:0000313" key="3">
    <source>
        <dbReference type="Proteomes" id="UP000582090"/>
    </source>
</evidence>
<evidence type="ECO:0008006" key="4">
    <source>
        <dbReference type="Google" id="ProtNLM"/>
    </source>
</evidence>
<dbReference type="RefSeq" id="WP_183902374.1">
    <property type="nucleotide sequence ID" value="NZ_JACIDW010000025.1"/>
</dbReference>
<dbReference type="EMBL" id="JACIDW010000025">
    <property type="protein sequence ID" value="MBB3966910.1"/>
    <property type="molecule type" value="Genomic_DNA"/>
</dbReference>
<keyword evidence="1" id="KW-0732">Signal</keyword>
<dbReference type="PROSITE" id="PS51257">
    <property type="entry name" value="PROKAR_LIPOPROTEIN"/>
    <property type="match status" value="1"/>
</dbReference>
<dbReference type="Proteomes" id="UP000582090">
    <property type="component" value="Unassembled WGS sequence"/>
</dbReference>
<name>A0A7W6GDB7_9HYPH</name>
<evidence type="ECO:0000256" key="1">
    <source>
        <dbReference type="SAM" id="SignalP"/>
    </source>
</evidence>
<dbReference type="AlphaFoldDB" id="A0A7W6GDB7"/>
<comment type="caution">
    <text evidence="2">The sequence shown here is derived from an EMBL/GenBank/DDBJ whole genome shotgun (WGS) entry which is preliminary data.</text>
</comment>
<feature type="chain" id="PRO_5031054403" description="DUF3829 domain-containing protein" evidence="1">
    <location>
        <begin position="21"/>
        <end position="302"/>
    </location>
</feature>
<sequence length="302" mass="32560">MLRQLRVLALLATSMLVACASVDAEDIQEFGAATTAVADAARNTGAMRSAIGQRLAVEQQALLFALGDTSSAYPPPKAKPSPVDAEWSHRIAFAQALSEYGAALAKAAAGVAGDDLGNALGNLQKAVGDAIPGTAKTKNFQPVADTTVLVARKVITELQYRRIQLVIEKAHPSIVKGRALLAADFALMADNIDAKYSTWERQQAAVLKQIRGAPDANSPADVGVRYRSYRDFLKERQEMEAAFAPFLNIPGERPRYEVLLDRFVAAHKELAENKPNPLTLERFIEAVKELQAAVKPFLPAKG</sequence>
<keyword evidence="3" id="KW-1185">Reference proteome</keyword>
<organism evidence="2 3">
    <name type="scientific">Rhizobium metallidurans</name>
    <dbReference type="NCBI Taxonomy" id="1265931"/>
    <lineage>
        <taxon>Bacteria</taxon>
        <taxon>Pseudomonadati</taxon>
        <taxon>Pseudomonadota</taxon>
        <taxon>Alphaproteobacteria</taxon>
        <taxon>Hyphomicrobiales</taxon>
        <taxon>Rhizobiaceae</taxon>
        <taxon>Rhizobium/Agrobacterium group</taxon>
        <taxon>Rhizobium</taxon>
    </lineage>
</organism>
<gene>
    <name evidence="2" type="ORF">GGQ67_004603</name>
</gene>
<feature type="signal peptide" evidence="1">
    <location>
        <begin position="1"/>
        <end position="20"/>
    </location>
</feature>
<protein>
    <recommendedName>
        <fullName evidence="4">DUF3829 domain-containing protein</fullName>
    </recommendedName>
</protein>
<accession>A0A7W6GDB7</accession>